<accession>A0ABW9VB14</accession>
<dbReference type="RefSeq" id="WP_160991242.1">
    <property type="nucleotide sequence ID" value="NZ_WWCO01000010.1"/>
</dbReference>
<organism evidence="1 2">
    <name type="scientific">Duganella lactea</name>
    <dbReference type="NCBI Taxonomy" id="2692173"/>
    <lineage>
        <taxon>Bacteria</taxon>
        <taxon>Pseudomonadati</taxon>
        <taxon>Pseudomonadota</taxon>
        <taxon>Betaproteobacteria</taxon>
        <taxon>Burkholderiales</taxon>
        <taxon>Oxalobacteraceae</taxon>
        <taxon>Telluria group</taxon>
        <taxon>Duganella</taxon>
    </lineage>
</organism>
<reference evidence="1 2" key="1">
    <citation type="submission" date="2019-12" db="EMBL/GenBank/DDBJ databases">
        <title>Novel species isolated from a subtropical stream in China.</title>
        <authorList>
            <person name="Lu H."/>
        </authorList>
    </citation>
    <scope>NUCLEOTIDE SEQUENCE [LARGE SCALE GENOMIC DNA]</scope>
    <source>
        <strain evidence="1 2">FT94W</strain>
    </source>
</reference>
<gene>
    <name evidence="1" type="ORF">GTP38_16180</name>
</gene>
<dbReference type="Proteomes" id="UP000449678">
    <property type="component" value="Unassembled WGS sequence"/>
</dbReference>
<dbReference type="EMBL" id="WWCO01000010">
    <property type="protein sequence ID" value="MYM35874.1"/>
    <property type="molecule type" value="Genomic_DNA"/>
</dbReference>
<protein>
    <submittedName>
        <fullName evidence="1">Uncharacterized protein</fullName>
    </submittedName>
</protein>
<evidence type="ECO:0000313" key="1">
    <source>
        <dbReference type="EMBL" id="MYM35874.1"/>
    </source>
</evidence>
<sequence>MSSIQLVIEICKITILYDKTMTTATFISAHAALNRVAPASAADQNTANDFVSQSAESLTTPPNEHDNCSVAALTNYYPKLGGVAFIYASDYNKLVMGKPQRHAGLSGSTHEQLAYVMGVPG</sequence>
<name>A0ABW9VB14_9BURK</name>
<proteinExistence type="predicted"/>
<evidence type="ECO:0000313" key="2">
    <source>
        <dbReference type="Proteomes" id="UP000449678"/>
    </source>
</evidence>
<comment type="caution">
    <text evidence="1">The sequence shown here is derived from an EMBL/GenBank/DDBJ whole genome shotgun (WGS) entry which is preliminary data.</text>
</comment>
<keyword evidence="2" id="KW-1185">Reference proteome</keyword>